<keyword evidence="1" id="KW-0479">Metal-binding</keyword>
<evidence type="ECO:0000256" key="3">
    <source>
        <dbReference type="ARBA" id="ARBA00022833"/>
    </source>
</evidence>
<accession>A0A1X2GLI0</accession>
<dbReference type="GO" id="GO:0043565">
    <property type="term" value="F:sequence-specific DNA binding"/>
    <property type="evidence" value="ECO:0007669"/>
    <property type="project" value="InterPro"/>
</dbReference>
<feature type="region of interest" description="Disordered" evidence="5">
    <location>
        <begin position="26"/>
        <end position="65"/>
    </location>
</feature>
<dbReference type="InterPro" id="IPR013088">
    <property type="entry name" value="Znf_NHR/GATA"/>
</dbReference>
<organism evidence="7 8">
    <name type="scientific">Hesseltinella vesiculosa</name>
    <dbReference type="NCBI Taxonomy" id="101127"/>
    <lineage>
        <taxon>Eukaryota</taxon>
        <taxon>Fungi</taxon>
        <taxon>Fungi incertae sedis</taxon>
        <taxon>Mucoromycota</taxon>
        <taxon>Mucoromycotina</taxon>
        <taxon>Mucoromycetes</taxon>
        <taxon>Mucorales</taxon>
        <taxon>Cunninghamellaceae</taxon>
        <taxon>Hesseltinella</taxon>
    </lineage>
</organism>
<protein>
    <submittedName>
        <fullName evidence="7">GATA-domain-containing protein</fullName>
    </submittedName>
</protein>
<dbReference type="PROSITE" id="PS50114">
    <property type="entry name" value="GATA_ZN_FINGER_2"/>
    <property type="match status" value="1"/>
</dbReference>
<dbReference type="PANTHER" id="PTHR45658">
    <property type="entry name" value="GATA TRANSCRIPTION FACTOR"/>
    <property type="match status" value="1"/>
</dbReference>
<evidence type="ECO:0000313" key="8">
    <source>
        <dbReference type="Proteomes" id="UP000242146"/>
    </source>
</evidence>
<evidence type="ECO:0000256" key="2">
    <source>
        <dbReference type="ARBA" id="ARBA00022771"/>
    </source>
</evidence>
<dbReference type="SMART" id="SM00401">
    <property type="entry name" value="ZnF_GATA"/>
    <property type="match status" value="1"/>
</dbReference>
<reference evidence="7 8" key="1">
    <citation type="submission" date="2016-07" db="EMBL/GenBank/DDBJ databases">
        <title>Pervasive Adenine N6-methylation of Active Genes in Fungi.</title>
        <authorList>
            <consortium name="DOE Joint Genome Institute"/>
            <person name="Mondo S.J."/>
            <person name="Dannebaum R.O."/>
            <person name="Kuo R.C."/>
            <person name="Labutti K."/>
            <person name="Haridas S."/>
            <person name="Kuo A."/>
            <person name="Salamov A."/>
            <person name="Ahrendt S.R."/>
            <person name="Lipzen A."/>
            <person name="Sullivan W."/>
            <person name="Andreopoulos W.B."/>
            <person name="Clum A."/>
            <person name="Lindquist E."/>
            <person name="Daum C."/>
            <person name="Ramamoorthy G.K."/>
            <person name="Gryganskyi A."/>
            <person name="Culley D."/>
            <person name="Magnuson J.K."/>
            <person name="James T.Y."/>
            <person name="O'Malley M.A."/>
            <person name="Stajich J.E."/>
            <person name="Spatafora J.W."/>
            <person name="Visel A."/>
            <person name="Grigoriev I.V."/>
        </authorList>
    </citation>
    <scope>NUCLEOTIDE SEQUENCE [LARGE SCALE GENOMIC DNA]</scope>
    <source>
        <strain evidence="7 8">NRRL 3301</strain>
    </source>
</reference>
<evidence type="ECO:0000259" key="6">
    <source>
        <dbReference type="PROSITE" id="PS50114"/>
    </source>
</evidence>
<keyword evidence="8" id="KW-1185">Reference proteome</keyword>
<keyword evidence="3" id="KW-0862">Zinc</keyword>
<dbReference type="SUPFAM" id="SSF57716">
    <property type="entry name" value="Glucocorticoid receptor-like (DNA-binding domain)"/>
    <property type="match status" value="1"/>
</dbReference>
<feature type="region of interest" description="Disordered" evidence="5">
    <location>
        <begin position="219"/>
        <end position="240"/>
    </location>
</feature>
<sequence length="297" mass="32682">MLPKAFTKEDRVVLPPINHLDYPKSTIQPMLSPPNSHAPSVSSNSSFTSCSPVIGGQPPSPARGSFEKLEVMDAPIYGTDEERNLSSDVDQIIIHSRGLYDNMIHYKPYLTTCQHDDWRPWMDDMIANANKVLQGLHRLRKHHVPQQPLPSSASPPLHIPSAGYHSYQQVASAPSSSAYSTTLPSPPSSSIRRSAFQPPAPTASVYRSYMSTLSIPGRKRNWANTIPPTRQRRRGKRATVQGRCHSCNISETPEWRRGPDGARTLCNACGLHYAKLARKKAAAEAASKEPSSTPPSS</sequence>
<evidence type="ECO:0000256" key="4">
    <source>
        <dbReference type="PROSITE-ProRule" id="PRU00094"/>
    </source>
</evidence>
<dbReference type="PROSITE" id="PS00344">
    <property type="entry name" value="GATA_ZN_FINGER_1"/>
    <property type="match status" value="1"/>
</dbReference>
<gene>
    <name evidence="7" type="ORF">DM01DRAFT_1303150</name>
</gene>
<evidence type="ECO:0000313" key="7">
    <source>
        <dbReference type="EMBL" id="ORX56819.1"/>
    </source>
</evidence>
<feature type="compositionally biased region" description="Low complexity" evidence="5">
    <location>
        <begin position="176"/>
        <end position="195"/>
    </location>
</feature>
<dbReference type="OrthoDB" id="2162994at2759"/>
<dbReference type="GO" id="GO:0008270">
    <property type="term" value="F:zinc ion binding"/>
    <property type="evidence" value="ECO:0007669"/>
    <property type="project" value="UniProtKB-KW"/>
</dbReference>
<evidence type="ECO:0000256" key="5">
    <source>
        <dbReference type="SAM" id="MobiDB-lite"/>
    </source>
</evidence>
<dbReference type="CDD" id="cd00202">
    <property type="entry name" value="ZnF_GATA"/>
    <property type="match status" value="1"/>
</dbReference>
<keyword evidence="2 4" id="KW-0863">Zinc-finger</keyword>
<comment type="caution">
    <text evidence="7">The sequence shown here is derived from an EMBL/GenBank/DDBJ whole genome shotgun (WGS) entry which is preliminary data.</text>
</comment>
<dbReference type="EMBL" id="MCGT01000009">
    <property type="protein sequence ID" value="ORX56819.1"/>
    <property type="molecule type" value="Genomic_DNA"/>
</dbReference>
<dbReference type="InterPro" id="IPR051140">
    <property type="entry name" value="GATA_TF"/>
</dbReference>
<dbReference type="STRING" id="101127.A0A1X2GLI0"/>
<dbReference type="InterPro" id="IPR000679">
    <property type="entry name" value="Znf_GATA"/>
</dbReference>
<evidence type="ECO:0000256" key="1">
    <source>
        <dbReference type="ARBA" id="ARBA00022723"/>
    </source>
</evidence>
<feature type="compositionally biased region" description="Low complexity" evidence="5">
    <location>
        <begin position="33"/>
        <end position="51"/>
    </location>
</feature>
<feature type="region of interest" description="Disordered" evidence="5">
    <location>
        <begin position="176"/>
        <end position="198"/>
    </location>
</feature>
<name>A0A1X2GLI0_9FUNG</name>
<dbReference type="Proteomes" id="UP000242146">
    <property type="component" value="Unassembled WGS sequence"/>
</dbReference>
<dbReference type="Pfam" id="PF00320">
    <property type="entry name" value="GATA"/>
    <property type="match status" value="1"/>
</dbReference>
<dbReference type="AlphaFoldDB" id="A0A1X2GLI0"/>
<dbReference type="Gene3D" id="3.30.50.10">
    <property type="entry name" value="Erythroid Transcription Factor GATA-1, subunit A"/>
    <property type="match status" value="1"/>
</dbReference>
<dbReference type="PANTHER" id="PTHR45658:SF18">
    <property type="entry name" value="PROTEIN GAT2"/>
    <property type="match status" value="1"/>
</dbReference>
<dbReference type="GO" id="GO:0006355">
    <property type="term" value="P:regulation of DNA-templated transcription"/>
    <property type="evidence" value="ECO:0007669"/>
    <property type="project" value="InterPro"/>
</dbReference>
<feature type="domain" description="GATA-type" evidence="6">
    <location>
        <begin position="243"/>
        <end position="273"/>
    </location>
</feature>
<proteinExistence type="predicted"/>